<evidence type="ECO:0000256" key="2">
    <source>
        <dbReference type="RuleBase" id="RU003876"/>
    </source>
</evidence>
<dbReference type="InterPro" id="IPR037231">
    <property type="entry name" value="NAP-like_sf"/>
</dbReference>
<accession>A0A8K0LA42</accession>
<dbReference type="GO" id="GO:0005634">
    <property type="term" value="C:nucleus"/>
    <property type="evidence" value="ECO:0007669"/>
    <property type="project" value="InterPro"/>
</dbReference>
<dbReference type="EMBL" id="JAESVG020000004">
    <property type="protein sequence ID" value="KAG8628478.1"/>
    <property type="molecule type" value="Genomic_DNA"/>
</dbReference>
<dbReference type="AlphaFoldDB" id="A0A8K0LA42"/>
<comment type="caution">
    <text evidence="4">The sequence shown here is derived from an EMBL/GenBank/DDBJ whole genome shotgun (WGS) entry which is preliminary data.</text>
</comment>
<evidence type="ECO:0000313" key="5">
    <source>
        <dbReference type="Proteomes" id="UP000809789"/>
    </source>
</evidence>
<organism evidence="4 5">
    <name type="scientific">Elsinoe batatas</name>
    <dbReference type="NCBI Taxonomy" id="2601811"/>
    <lineage>
        <taxon>Eukaryota</taxon>
        <taxon>Fungi</taxon>
        <taxon>Dikarya</taxon>
        <taxon>Ascomycota</taxon>
        <taxon>Pezizomycotina</taxon>
        <taxon>Dothideomycetes</taxon>
        <taxon>Dothideomycetidae</taxon>
        <taxon>Myriangiales</taxon>
        <taxon>Elsinoaceae</taxon>
        <taxon>Elsinoe</taxon>
    </lineage>
</organism>
<gene>
    <name evidence="4" type="ORF">KVT40_004351</name>
</gene>
<proteinExistence type="inferred from homology"/>
<feature type="region of interest" description="Disordered" evidence="3">
    <location>
        <begin position="291"/>
        <end position="345"/>
    </location>
</feature>
<evidence type="ECO:0000256" key="3">
    <source>
        <dbReference type="SAM" id="MobiDB-lite"/>
    </source>
</evidence>
<dbReference type="Pfam" id="PF00956">
    <property type="entry name" value="NAP"/>
    <property type="match status" value="1"/>
</dbReference>
<dbReference type="InterPro" id="IPR002164">
    <property type="entry name" value="NAP_family"/>
</dbReference>
<sequence length="345" mass="39410">MTSTNPEEADLATYEELAEIEREFDDLDVEIIRKQYHLSKDAYKKRKAVISKIFKFWSHVFEAAPPEIDRYIQPSDSEIFAEALVNVEVDRFELENGSSEANGSASGDPRSISIKFEFSPNEWFDDTVLEKKFWWRRASDGWAGLVSEPVRVHWKKGKDPTKGLMDGAIKLWEARQRVGDMRKRDLAEFDHMAKITENWNGDNTSFFTWFAYVSSRRWVSAEESAEAVKAELAARERVKSGTELAKVELPEDDQLESQVEAHEDGDSLATVLAEDLWPGAIRYFTQAQENAELSDDDFEEDDEEDDDGAENLQEDGMIDMRKLVGGGNDVGDSDGETRARKKRRT</sequence>
<evidence type="ECO:0000313" key="4">
    <source>
        <dbReference type="EMBL" id="KAG8628478.1"/>
    </source>
</evidence>
<evidence type="ECO:0000256" key="1">
    <source>
        <dbReference type="ARBA" id="ARBA00009947"/>
    </source>
</evidence>
<dbReference type="OrthoDB" id="19419at2759"/>
<feature type="compositionally biased region" description="Acidic residues" evidence="3">
    <location>
        <begin position="292"/>
        <end position="317"/>
    </location>
</feature>
<comment type="similarity">
    <text evidence="1 2">Belongs to the nucleosome assembly protein (NAP) family.</text>
</comment>
<dbReference type="Gene3D" id="3.30.1120.90">
    <property type="entry name" value="Nucleosome assembly protein"/>
    <property type="match status" value="1"/>
</dbReference>
<name>A0A8K0LA42_9PEZI</name>
<dbReference type="PANTHER" id="PTHR11875">
    <property type="entry name" value="TESTIS-SPECIFIC Y-ENCODED PROTEIN"/>
    <property type="match status" value="1"/>
</dbReference>
<reference evidence="4" key="1">
    <citation type="submission" date="2021-07" db="EMBL/GenBank/DDBJ databases">
        <title>Elsinoe batatas strain:CRI-CJ2 Genome sequencing and assembly.</title>
        <authorList>
            <person name="Huang L."/>
        </authorList>
    </citation>
    <scope>NUCLEOTIDE SEQUENCE</scope>
    <source>
        <strain evidence="4">CRI-CJ2</strain>
    </source>
</reference>
<evidence type="ECO:0008006" key="6">
    <source>
        <dbReference type="Google" id="ProtNLM"/>
    </source>
</evidence>
<dbReference type="SUPFAM" id="SSF143113">
    <property type="entry name" value="NAP-like"/>
    <property type="match status" value="1"/>
</dbReference>
<dbReference type="GO" id="GO:0006334">
    <property type="term" value="P:nucleosome assembly"/>
    <property type="evidence" value="ECO:0007669"/>
    <property type="project" value="InterPro"/>
</dbReference>
<keyword evidence="5" id="KW-1185">Reference proteome</keyword>
<dbReference type="Proteomes" id="UP000809789">
    <property type="component" value="Unassembled WGS sequence"/>
</dbReference>
<protein>
    <recommendedName>
        <fullName evidence="6">Nucleosome assembly protein</fullName>
    </recommendedName>
</protein>